<feature type="compositionally biased region" description="Pro residues" evidence="1">
    <location>
        <begin position="199"/>
        <end position="224"/>
    </location>
</feature>
<evidence type="ECO:0000256" key="2">
    <source>
        <dbReference type="SAM" id="Phobius"/>
    </source>
</evidence>
<dbReference type="EMBL" id="BMUU01000002">
    <property type="protein sequence ID" value="GGY24361.1"/>
    <property type="molecule type" value="Genomic_DNA"/>
</dbReference>
<feature type="compositionally biased region" description="Low complexity" evidence="1">
    <location>
        <begin position="168"/>
        <end position="198"/>
    </location>
</feature>
<organism evidence="3 4">
    <name type="scientific">Streptomyces xanthochromogenes</name>
    <dbReference type="NCBI Taxonomy" id="67384"/>
    <lineage>
        <taxon>Bacteria</taxon>
        <taxon>Bacillati</taxon>
        <taxon>Actinomycetota</taxon>
        <taxon>Actinomycetes</taxon>
        <taxon>Kitasatosporales</taxon>
        <taxon>Streptomycetaceae</taxon>
        <taxon>Streptomyces</taxon>
    </lineage>
</organism>
<feature type="compositionally biased region" description="Low complexity" evidence="1">
    <location>
        <begin position="122"/>
        <end position="140"/>
    </location>
</feature>
<feature type="transmembrane region" description="Helical" evidence="2">
    <location>
        <begin position="76"/>
        <end position="98"/>
    </location>
</feature>
<evidence type="ECO:0000256" key="1">
    <source>
        <dbReference type="SAM" id="MobiDB-lite"/>
    </source>
</evidence>
<dbReference type="Proteomes" id="UP000600946">
    <property type="component" value="Unassembled WGS sequence"/>
</dbReference>
<feature type="region of interest" description="Disordered" evidence="1">
    <location>
        <begin position="104"/>
        <end position="229"/>
    </location>
</feature>
<evidence type="ECO:0000313" key="3">
    <source>
        <dbReference type="EMBL" id="GGY24361.1"/>
    </source>
</evidence>
<comment type="caution">
    <text evidence="3">The sequence shown here is derived from an EMBL/GenBank/DDBJ whole genome shotgun (WGS) entry which is preliminary data.</text>
</comment>
<evidence type="ECO:0008006" key="5">
    <source>
        <dbReference type="Google" id="ProtNLM"/>
    </source>
</evidence>
<protein>
    <recommendedName>
        <fullName evidence="5">Zinc ribbon domain-containing protein</fullName>
    </recommendedName>
</protein>
<dbReference type="RefSeq" id="WP_190026685.1">
    <property type="nucleotide sequence ID" value="NZ_BMUU01000002.1"/>
</dbReference>
<keyword evidence="2" id="KW-0812">Transmembrane</keyword>
<keyword evidence="2" id="KW-0472">Membrane</keyword>
<accession>A0ABQ2ZVW0</accession>
<dbReference type="GeneID" id="96289754"/>
<name>A0ABQ2ZVW0_9ACTN</name>
<keyword evidence="2" id="KW-1133">Transmembrane helix</keyword>
<sequence>MDYCHSCRRHLNGALACAGCGTPAEALAPSPEDELLVYAGAAPGAPEVLAPTGHRRARGGRAAGRGRRARRKRGKVILFGAAGLVLVAGAVGFVQMAMEPPVTDRASAVREDQEISDPQPLPSGDAAVVPSAPAAKPGSSHGRGPGAGASARDVDVVEAHTAGASPTPSRSAAPHPGPSSPSSTPVPSGSPGASGSPEPGEPTPGGPPSSEQPPPPPPPSPSPSPTCRRFLWWCT</sequence>
<evidence type="ECO:0000313" key="4">
    <source>
        <dbReference type="Proteomes" id="UP000600946"/>
    </source>
</evidence>
<keyword evidence="4" id="KW-1185">Reference proteome</keyword>
<proteinExistence type="predicted"/>
<gene>
    <name evidence="3" type="ORF">GCM10010326_17540</name>
</gene>
<reference evidence="4" key="1">
    <citation type="journal article" date="2019" name="Int. J. Syst. Evol. Microbiol.">
        <title>The Global Catalogue of Microorganisms (GCM) 10K type strain sequencing project: providing services to taxonomists for standard genome sequencing and annotation.</title>
        <authorList>
            <consortium name="The Broad Institute Genomics Platform"/>
            <consortium name="The Broad Institute Genome Sequencing Center for Infectious Disease"/>
            <person name="Wu L."/>
            <person name="Ma J."/>
        </authorList>
    </citation>
    <scope>NUCLEOTIDE SEQUENCE [LARGE SCALE GENOMIC DNA]</scope>
    <source>
        <strain evidence="4">JCM 4594</strain>
    </source>
</reference>